<reference evidence="2" key="1">
    <citation type="journal article" date="2019" name="Int. J. Syst. Evol. Microbiol.">
        <title>The Global Catalogue of Microorganisms (GCM) 10K type strain sequencing project: providing services to taxonomists for standard genome sequencing and annotation.</title>
        <authorList>
            <consortium name="The Broad Institute Genomics Platform"/>
            <consortium name="The Broad Institute Genome Sequencing Center for Infectious Disease"/>
            <person name="Wu L."/>
            <person name="Ma J."/>
        </authorList>
    </citation>
    <scope>NUCLEOTIDE SEQUENCE [LARGE SCALE GENOMIC DNA]</scope>
    <source>
        <strain evidence="2">JCM 3272</strain>
    </source>
</reference>
<comment type="caution">
    <text evidence="1">The sequence shown here is derived from an EMBL/GenBank/DDBJ whole genome shotgun (WGS) entry which is preliminary data.</text>
</comment>
<dbReference type="RefSeq" id="WP_344614451.1">
    <property type="nucleotide sequence ID" value="NZ_BAAARV010000033.1"/>
</dbReference>
<evidence type="ECO:0000313" key="1">
    <source>
        <dbReference type="EMBL" id="GAA2353768.1"/>
    </source>
</evidence>
<dbReference type="EMBL" id="BAAARV010000033">
    <property type="protein sequence ID" value="GAA2353768.1"/>
    <property type="molecule type" value="Genomic_DNA"/>
</dbReference>
<evidence type="ECO:0000313" key="2">
    <source>
        <dbReference type="Proteomes" id="UP001501444"/>
    </source>
</evidence>
<protein>
    <submittedName>
        <fullName evidence="1">Uncharacterized protein</fullName>
    </submittedName>
</protein>
<gene>
    <name evidence="1" type="ORF">GCM10010170_045320</name>
</gene>
<accession>A0ABP5TIQ5</accession>
<name>A0ABP5TIQ5_9ACTN</name>
<sequence length="57" mass="5757">MHGDDDADEALLADLRRIAALVDPAPAACMPAIGPICAVARSAPNHPGPTPNHGHAP</sequence>
<dbReference type="Proteomes" id="UP001501444">
    <property type="component" value="Unassembled WGS sequence"/>
</dbReference>
<organism evidence="1 2">
    <name type="scientific">Dactylosporangium salmoneum</name>
    <dbReference type="NCBI Taxonomy" id="53361"/>
    <lineage>
        <taxon>Bacteria</taxon>
        <taxon>Bacillati</taxon>
        <taxon>Actinomycetota</taxon>
        <taxon>Actinomycetes</taxon>
        <taxon>Micromonosporales</taxon>
        <taxon>Micromonosporaceae</taxon>
        <taxon>Dactylosporangium</taxon>
    </lineage>
</organism>
<keyword evidence="2" id="KW-1185">Reference proteome</keyword>
<proteinExistence type="predicted"/>